<dbReference type="KEGG" id="prag:EKN56_20760"/>
<dbReference type="CDD" id="cd22233">
    <property type="entry name" value="RHH_CopAso-like"/>
    <property type="match status" value="1"/>
</dbReference>
<evidence type="ECO:0000313" key="2">
    <source>
        <dbReference type="Proteomes" id="UP000293154"/>
    </source>
</evidence>
<gene>
    <name evidence="1" type="ORF">EKN56_20760</name>
</gene>
<dbReference type="EMBL" id="CP034752">
    <property type="protein sequence ID" value="QBH98607.1"/>
    <property type="molecule type" value="Genomic_DNA"/>
</dbReference>
<accession>A0A411WQZ3</accession>
<proteinExistence type="predicted"/>
<dbReference type="InterPro" id="IPR013321">
    <property type="entry name" value="Arc_rbn_hlx_hlx"/>
</dbReference>
<dbReference type="InterPro" id="IPR010985">
    <property type="entry name" value="Ribbon_hlx_hlx"/>
</dbReference>
<dbReference type="GO" id="GO:0006355">
    <property type="term" value="P:regulation of DNA-templated transcription"/>
    <property type="evidence" value="ECO:0007669"/>
    <property type="project" value="InterPro"/>
</dbReference>
<dbReference type="GO" id="GO:0043565">
    <property type="term" value="F:sequence-specific DNA binding"/>
    <property type="evidence" value="ECO:0007669"/>
    <property type="project" value="UniProtKB-ARBA"/>
</dbReference>
<dbReference type="SUPFAM" id="SSF47598">
    <property type="entry name" value="Ribbon-helix-helix"/>
    <property type="match status" value="1"/>
</dbReference>
<name>A0A411WQZ3_9GAMM</name>
<dbReference type="RefSeq" id="WP_130593534.1">
    <property type="nucleotide sequence ID" value="NZ_CP034752.1"/>
</dbReference>
<dbReference type="AlphaFoldDB" id="A0A411WQZ3"/>
<dbReference type="OrthoDB" id="5298181at2"/>
<organism evidence="1 2">
    <name type="scientific">Limnobaculum zhutongyuii</name>
    <dbReference type="NCBI Taxonomy" id="2498113"/>
    <lineage>
        <taxon>Bacteria</taxon>
        <taxon>Pseudomonadati</taxon>
        <taxon>Pseudomonadota</taxon>
        <taxon>Gammaproteobacteria</taxon>
        <taxon>Enterobacterales</taxon>
        <taxon>Budviciaceae</taxon>
        <taxon>Limnobaculum</taxon>
    </lineage>
</organism>
<protein>
    <submittedName>
        <fullName evidence="1">Ribbon-helix-helix protein, CopG family</fullName>
    </submittedName>
</protein>
<sequence length="93" mass="10924">MPTSTTTLKIDNKLRERIKKLADSRDRSPHYLMLAAITEYIEREEAQESFKQEALDSWREYQETGLHLTGDEVKTWLRGWGTEAETDIPECHK</sequence>
<keyword evidence="2" id="KW-1185">Reference proteome</keyword>
<dbReference type="Proteomes" id="UP000293154">
    <property type="component" value="Chromosome"/>
</dbReference>
<evidence type="ECO:0000313" key="1">
    <source>
        <dbReference type="EMBL" id="QBH98607.1"/>
    </source>
</evidence>
<reference evidence="1 2" key="1">
    <citation type="submission" date="2019-03" db="EMBL/GenBank/DDBJ databases">
        <title>Pragia sp. nov. isolated from the gut tract of Carduelis flavirostris.</title>
        <authorList>
            <person name="Ge Y."/>
        </authorList>
    </citation>
    <scope>NUCLEOTIDE SEQUENCE [LARGE SCALE GENOMIC DNA]</scope>
    <source>
        <strain evidence="1 2">CF-458</strain>
    </source>
</reference>
<dbReference type="Gene3D" id="1.10.1220.10">
    <property type="entry name" value="Met repressor-like"/>
    <property type="match status" value="1"/>
</dbReference>